<name>A0A0B6YCK4_9EUPU</name>
<organism evidence="1">
    <name type="scientific">Arion vulgaris</name>
    <dbReference type="NCBI Taxonomy" id="1028688"/>
    <lineage>
        <taxon>Eukaryota</taxon>
        <taxon>Metazoa</taxon>
        <taxon>Spiralia</taxon>
        <taxon>Lophotrochozoa</taxon>
        <taxon>Mollusca</taxon>
        <taxon>Gastropoda</taxon>
        <taxon>Heterobranchia</taxon>
        <taxon>Euthyneura</taxon>
        <taxon>Panpulmonata</taxon>
        <taxon>Eupulmonata</taxon>
        <taxon>Stylommatophora</taxon>
        <taxon>Helicina</taxon>
        <taxon>Arionoidea</taxon>
        <taxon>Arionidae</taxon>
        <taxon>Arion</taxon>
    </lineage>
</organism>
<evidence type="ECO:0000313" key="1">
    <source>
        <dbReference type="EMBL" id="CEK53215.1"/>
    </source>
</evidence>
<gene>
    <name evidence="1" type="primary">ORF19453</name>
</gene>
<dbReference type="AlphaFoldDB" id="A0A0B6YCK4"/>
<reference evidence="1" key="1">
    <citation type="submission" date="2014-12" db="EMBL/GenBank/DDBJ databases">
        <title>Insight into the proteome of Arion vulgaris.</title>
        <authorList>
            <person name="Aradska J."/>
            <person name="Bulat T."/>
            <person name="Smidak R."/>
            <person name="Sarate P."/>
            <person name="Gangsoo J."/>
            <person name="Sialana F."/>
            <person name="Bilban M."/>
            <person name="Lubec G."/>
        </authorList>
    </citation>
    <scope>NUCLEOTIDE SEQUENCE</scope>
    <source>
        <tissue evidence="1">Skin</tissue>
    </source>
</reference>
<accession>A0A0B6YCK4</accession>
<sequence length="60" mass="7029">MTDSIFRKCLQMFNEGCQNMHDVAQSGQPVLMNNVNKFVRTDAQHLFLPYSFLKCQRLFS</sequence>
<protein>
    <submittedName>
        <fullName evidence="1">Uncharacterized protein</fullName>
    </submittedName>
</protein>
<dbReference type="EMBL" id="HACG01006350">
    <property type="protein sequence ID" value="CEK53215.1"/>
    <property type="molecule type" value="Transcribed_RNA"/>
</dbReference>
<proteinExistence type="predicted"/>